<keyword evidence="3" id="KW-1185">Reference proteome</keyword>
<reference evidence="3" key="1">
    <citation type="journal article" date="2015" name="PLoS Genet.">
        <title>The dynamic genome and transcriptome of the human fungal pathogen Blastomyces and close relative Emmonsia.</title>
        <authorList>
            <person name="Munoz J.F."/>
            <person name="Gauthier G.M."/>
            <person name="Desjardins C.A."/>
            <person name="Gallo J.E."/>
            <person name="Holder J."/>
            <person name="Sullivan T.D."/>
            <person name="Marty A.J."/>
            <person name="Carmen J.C."/>
            <person name="Chen Z."/>
            <person name="Ding L."/>
            <person name="Gujja S."/>
            <person name="Magrini V."/>
            <person name="Misas E."/>
            <person name="Mitreva M."/>
            <person name="Priest M."/>
            <person name="Saif S."/>
            <person name="Whiston E.A."/>
            <person name="Young S."/>
            <person name="Zeng Q."/>
            <person name="Goldman W.E."/>
            <person name="Mardis E.R."/>
            <person name="Taylor J.W."/>
            <person name="McEwen J.G."/>
            <person name="Clay O.K."/>
            <person name="Klein B.S."/>
            <person name="Cuomo C.A."/>
        </authorList>
    </citation>
    <scope>NUCLEOTIDE SEQUENCE [LARGE SCALE GENOMIC DNA]</scope>
    <source>
        <strain evidence="3">ER-3 / ATCC MYA-2586</strain>
    </source>
</reference>
<feature type="compositionally biased region" description="Polar residues" evidence="1">
    <location>
        <begin position="8"/>
        <end position="22"/>
    </location>
</feature>
<accession>A0ABP2F5V7</accession>
<dbReference type="GeneID" id="69029292"/>
<evidence type="ECO:0000313" key="3">
    <source>
        <dbReference type="Proteomes" id="UP000002039"/>
    </source>
</evidence>
<proteinExistence type="predicted"/>
<dbReference type="RefSeq" id="XP_045278780.1">
    <property type="nucleotide sequence ID" value="XM_045423371.1"/>
</dbReference>
<sequence>MREDTTGKRSPNSHQNAIISQHAIQPIPEENLVNEVRGMYAGLVMVEKKCLKIHHPSRLSSDLSSTPWQALIRLHRTLLHEHHDFLLASQHPSPGPTLRHLTVKYSTHSTPERMGRHGIHSFLEILRQRLPTSMDHMLSFIHVAYCFMSSPIELAPVFEDTWIECLGDGARCRMVIEDIENSDREYRKADGRTERVRHHLAVLARPNIPQQLPRNIISYFPFSSNLITDPEPYQRSNIYLPEDYHPSGLLWVSLTNSTSEAWMDHDMDLEYDVCYTIKSCHSRAVLDRFPTLLEFHPRFVFIKSDKAHDGVGTVHKSISHSRKAIASAMVRLPIRLKSVSFLTFSMLFLSYSSALPINQDEKIEGKDNDSCTLRADDIALLSFSVLCIPVCFLLGQKLGQPRTFGTLMVVFNIVNLLTSGDPLVSRVGHWVYFRRTVGKTLSPHYAEFWSSGPSGSRGENPDSASQYLLSSLAFTLICWWKIAEWSVPISSTKGLYLNLGYTLTSSALVPTKISTCNYIMAHQAHNLPRNTLAAKFKYMPKNPRYQWKTNIYPSQARPSRATDLLCQYLRTNHRGFSASERAKYPHSCPRRPIRVHAHRHAAKDRAHAAEKFRSARYAKLIQWAMNVDRCPFGRGAMTTAIRGSCAIIFDHQHAAELLKMLFLLNEMDVLLRVTLRPGNAQPVADWWSFPYEFPPDYGWTELMCTALMAYICLDVLYVIEERKDCGQFFRPKFRFSEGKKSIMTKKLKQTKLVKTRIKKTTRITDEQPSTK</sequence>
<dbReference type="EMBL" id="EQ999981">
    <property type="protein sequence ID" value="EEQ92462.2"/>
    <property type="molecule type" value="Genomic_DNA"/>
</dbReference>
<name>A0ABP2F5V7_AJEDR</name>
<dbReference type="InterPro" id="IPR011990">
    <property type="entry name" value="TPR-like_helical_dom_sf"/>
</dbReference>
<evidence type="ECO:0000256" key="1">
    <source>
        <dbReference type="SAM" id="MobiDB-lite"/>
    </source>
</evidence>
<protein>
    <submittedName>
        <fullName evidence="2">Uncharacterized protein</fullName>
    </submittedName>
</protein>
<evidence type="ECO:0000313" key="2">
    <source>
        <dbReference type="EMBL" id="EEQ92462.2"/>
    </source>
</evidence>
<feature type="region of interest" description="Disordered" evidence="1">
    <location>
        <begin position="1"/>
        <end position="22"/>
    </location>
</feature>
<dbReference type="Proteomes" id="UP000002039">
    <property type="component" value="Unassembled WGS sequence"/>
</dbReference>
<dbReference type="SUPFAM" id="SSF48452">
    <property type="entry name" value="TPR-like"/>
    <property type="match status" value="1"/>
</dbReference>
<organism evidence="2 3">
    <name type="scientific">Ajellomyces dermatitidis (strain ER-3 / ATCC MYA-2586)</name>
    <name type="common">Blastomyces dermatitidis</name>
    <dbReference type="NCBI Taxonomy" id="559297"/>
    <lineage>
        <taxon>Eukaryota</taxon>
        <taxon>Fungi</taxon>
        <taxon>Dikarya</taxon>
        <taxon>Ascomycota</taxon>
        <taxon>Pezizomycotina</taxon>
        <taxon>Eurotiomycetes</taxon>
        <taxon>Eurotiomycetidae</taxon>
        <taxon>Onygenales</taxon>
        <taxon>Ajellomycetaceae</taxon>
        <taxon>Blastomyces</taxon>
    </lineage>
</organism>
<gene>
    <name evidence="2" type="ORF">BDCG_07582</name>
</gene>